<dbReference type="GO" id="GO:0002161">
    <property type="term" value="F:aminoacyl-tRNA deacylase activity"/>
    <property type="evidence" value="ECO:0007669"/>
    <property type="project" value="InterPro"/>
</dbReference>
<dbReference type="Pfam" id="PF00133">
    <property type="entry name" value="tRNA-synt_1"/>
    <property type="match status" value="2"/>
</dbReference>
<keyword evidence="6 11" id="KW-0067">ATP-binding</keyword>
<evidence type="ECO:0000256" key="10">
    <source>
        <dbReference type="ARBA" id="ARBA00029936"/>
    </source>
</evidence>
<dbReference type="Gene3D" id="3.40.50.620">
    <property type="entry name" value="HUPs"/>
    <property type="match status" value="3"/>
</dbReference>
<dbReference type="PRINTS" id="PR00986">
    <property type="entry name" value="TRNASYNTHVAL"/>
</dbReference>
<evidence type="ECO:0000256" key="2">
    <source>
        <dbReference type="ARBA" id="ARBA00013169"/>
    </source>
</evidence>
<dbReference type="GO" id="GO:0005829">
    <property type="term" value="C:cytosol"/>
    <property type="evidence" value="ECO:0007669"/>
    <property type="project" value="TreeGrafter"/>
</dbReference>
<keyword evidence="9 11" id="KW-0030">Aminoacyl-tRNA synthetase</keyword>
<dbReference type="RefSeq" id="WP_158380341.1">
    <property type="nucleotide sequence ID" value="NZ_CP028359.1"/>
</dbReference>
<keyword evidence="3" id="KW-0963">Cytoplasm</keyword>
<dbReference type="InterPro" id="IPR002303">
    <property type="entry name" value="Valyl-tRNA_ligase"/>
</dbReference>
<protein>
    <recommendedName>
        <fullName evidence="2">valine--tRNA ligase</fullName>
        <ecNumber evidence="2">6.1.1.9</ecNumber>
    </recommendedName>
    <alternativeName>
        <fullName evidence="10">Valyl-tRNA synthetase</fullName>
    </alternativeName>
</protein>
<feature type="domain" description="Methionyl/Valyl/Leucyl/Isoleucyl-tRNA synthetase anticodon-binding" evidence="13">
    <location>
        <begin position="602"/>
        <end position="741"/>
    </location>
</feature>
<feature type="domain" description="Aminoacyl-tRNA synthetase class Ia" evidence="12">
    <location>
        <begin position="438"/>
        <end position="556"/>
    </location>
</feature>
<evidence type="ECO:0000256" key="11">
    <source>
        <dbReference type="RuleBase" id="RU363035"/>
    </source>
</evidence>
<dbReference type="PANTHER" id="PTHR11946:SF109">
    <property type="entry name" value="VALINE--TRNA LIGASE"/>
    <property type="match status" value="1"/>
</dbReference>
<dbReference type="Pfam" id="PF08264">
    <property type="entry name" value="Anticodon_1"/>
    <property type="match status" value="1"/>
</dbReference>
<comment type="similarity">
    <text evidence="1 11">Belongs to the class-I aminoacyl-tRNA synthetase family.</text>
</comment>
<dbReference type="InterPro" id="IPR009080">
    <property type="entry name" value="tRNAsynth_Ia_anticodon-bd"/>
</dbReference>
<sequence>MINLNKKEYFLTSKMIYTNLEKEYNYKKNDTIIYKKWEKNKDFSSFPDNRLSYVVIMPPPNITGDLHVGHILNNTIQDILVRKARLEGFNTCWVPGLDHASIATELKLINELKKKGCSKQKIGFTKFLNLANKWKLKYSKNIIEQLKKIGCSCDWNRLKFSMDAEISKSVKKIFITLANSGFLYRNYGIVNWDCKTHTAISNEEIIYKTCRVKLYYIKYQIQNDTKYIIAATKRPETIFADSALCVNPKDKRYVKFRNKKAIVPISLKVIPIIADNYIDQKFGTGCVKITPAHDFNDKLIAERHKLEFIKLIDKNGTLNEYGLNFSGETIKVARKNVIYCLKKYNNLLKVEQYHSQIGFSERSNTEVEQLLSTQWFVKMNFFAKKALNNIHKNDFIKLYPQSIKKKIKDWFVNLKDWNISRQLWWGHRIPKFYKKDSDIEVLDTWFSACIWPVVVFNGIEQINNSELQYYYPTTVLVTGKDILFFWVIRMILAGLFFLKKKPFKNIYFHGLVKDKNLLKMSKSLGNSPNLKKILNEYGADTVRSGILIMAHFENDIVFDKKVFFKAHNIKNKLWNALKLIAKFKLNKRNQRNVELNNYIFLWIENKFNILIILINKLFERFKLSKVFILINNFVKKHFCSIFLELLKKANLYVLNYLFITKLYNFFRNILIMYHPFIPFITEYIWTFFPTNSTNFKKSSLIHEKWPSTKKVNIELLKEFQLIYNIILQIRKFRLDYNFYKQITIYISKTNYINKKTIKDILILLGNIKTIRVLDKSTVYTNNTKNYMFVSDKEIYIIKKHITKKNKRNSFDNLKSKISYYKIFLKKINSKLTNDKFLNNVPEKILKLEKQKRIDCINKIKFLNKILK</sequence>
<evidence type="ECO:0000256" key="8">
    <source>
        <dbReference type="ARBA" id="ARBA00023054"/>
    </source>
</evidence>
<dbReference type="PANTHER" id="PTHR11946">
    <property type="entry name" value="VALYL-TRNA SYNTHETASES"/>
    <property type="match status" value="1"/>
</dbReference>
<name>A0A346E0X0_9FLAO</name>
<evidence type="ECO:0000259" key="12">
    <source>
        <dbReference type="Pfam" id="PF00133"/>
    </source>
</evidence>
<dbReference type="Proteomes" id="UP000257017">
    <property type="component" value="Chromosome"/>
</dbReference>
<dbReference type="InterPro" id="IPR002300">
    <property type="entry name" value="aa-tRNA-synth_Ia"/>
</dbReference>
<dbReference type="SUPFAM" id="SSF52374">
    <property type="entry name" value="Nucleotidylyl transferase"/>
    <property type="match status" value="1"/>
</dbReference>
<evidence type="ECO:0000313" key="14">
    <source>
        <dbReference type="EMBL" id="AXN02625.1"/>
    </source>
</evidence>
<keyword evidence="8" id="KW-0175">Coiled coil</keyword>
<dbReference type="EMBL" id="CP028359">
    <property type="protein sequence ID" value="AXN02625.1"/>
    <property type="molecule type" value="Genomic_DNA"/>
</dbReference>
<evidence type="ECO:0000256" key="6">
    <source>
        <dbReference type="ARBA" id="ARBA00022840"/>
    </source>
</evidence>
<dbReference type="Gene3D" id="1.10.730.10">
    <property type="entry name" value="Isoleucyl-tRNA Synthetase, Domain 1"/>
    <property type="match status" value="1"/>
</dbReference>
<evidence type="ECO:0000256" key="3">
    <source>
        <dbReference type="ARBA" id="ARBA00022490"/>
    </source>
</evidence>
<dbReference type="SUPFAM" id="SSF47323">
    <property type="entry name" value="Anticodon-binding domain of a subclass of class I aminoacyl-tRNA synthetases"/>
    <property type="match status" value="1"/>
</dbReference>
<gene>
    <name evidence="14" type="ORF">C9I73_087</name>
</gene>
<feature type="domain" description="Aminoacyl-tRNA synthetase class Ia" evidence="12">
    <location>
        <begin position="33"/>
        <end position="437"/>
    </location>
</feature>
<evidence type="ECO:0000313" key="15">
    <source>
        <dbReference type="Proteomes" id="UP000257017"/>
    </source>
</evidence>
<dbReference type="GO" id="GO:0005524">
    <property type="term" value="F:ATP binding"/>
    <property type="evidence" value="ECO:0007669"/>
    <property type="project" value="UniProtKB-KW"/>
</dbReference>
<dbReference type="GO" id="GO:0004832">
    <property type="term" value="F:valine-tRNA ligase activity"/>
    <property type="evidence" value="ECO:0007669"/>
    <property type="project" value="UniProtKB-EC"/>
</dbReference>
<dbReference type="AlphaFoldDB" id="A0A346E0X0"/>
<accession>A0A346E0X0</accession>
<evidence type="ECO:0000256" key="9">
    <source>
        <dbReference type="ARBA" id="ARBA00023146"/>
    </source>
</evidence>
<dbReference type="InterPro" id="IPR001412">
    <property type="entry name" value="aa-tRNA-synth_I_CS"/>
</dbReference>
<keyword evidence="7 11" id="KW-0648">Protein biosynthesis</keyword>
<evidence type="ECO:0000256" key="1">
    <source>
        <dbReference type="ARBA" id="ARBA00005594"/>
    </source>
</evidence>
<evidence type="ECO:0000256" key="7">
    <source>
        <dbReference type="ARBA" id="ARBA00022917"/>
    </source>
</evidence>
<keyword evidence="4 11" id="KW-0436">Ligase</keyword>
<reference evidence="14 15" key="1">
    <citation type="submission" date="2018-03" db="EMBL/GenBank/DDBJ databases">
        <title>A parallel universe: an anciently diverged bacterial symbiosis in a Hawaiian planthopper (Hemiptera: Cixiidae) reveals rearranged nutritional responsibilities.</title>
        <authorList>
            <person name="Bennett G."/>
            <person name="Mao M."/>
        </authorList>
    </citation>
    <scope>NUCLEOTIDE SEQUENCE [LARGE SCALE GENOMIC DNA]</scope>
    <source>
        <strain evidence="14 15">OLIH</strain>
    </source>
</reference>
<evidence type="ECO:0000259" key="13">
    <source>
        <dbReference type="Pfam" id="PF08264"/>
    </source>
</evidence>
<dbReference type="InterPro" id="IPR014729">
    <property type="entry name" value="Rossmann-like_a/b/a_fold"/>
</dbReference>
<dbReference type="OrthoDB" id="9810365at2"/>
<dbReference type="EC" id="6.1.1.9" evidence="2"/>
<evidence type="ECO:0000256" key="5">
    <source>
        <dbReference type="ARBA" id="ARBA00022741"/>
    </source>
</evidence>
<dbReference type="InterPro" id="IPR009008">
    <property type="entry name" value="Val/Leu/Ile-tRNA-synth_edit"/>
</dbReference>
<evidence type="ECO:0000256" key="4">
    <source>
        <dbReference type="ARBA" id="ARBA00022598"/>
    </source>
</evidence>
<dbReference type="PROSITE" id="PS00178">
    <property type="entry name" value="AA_TRNA_LIGASE_I"/>
    <property type="match status" value="1"/>
</dbReference>
<dbReference type="InterPro" id="IPR013155">
    <property type="entry name" value="M/V/L/I-tRNA-synth_anticd-bd"/>
</dbReference>
<dbReference type="NCBIfam" id="NF004349">
    <property type="entry name" value="PRK05729.1"/>
    <property type="match status" value="1"/>
</dbReference>
<keyword evidence="5 11" id="KW-0547">Nucleotide-binding</keyword>
<organism evidence="14 15">
    <name type="scientific">Candidatus Karelsulcia muelleri</name>
    <dbReference type="NCBI Taxonomy" id="336810"/>
    <lineage>
        <taxon>Bacteria</taxon>
        <taxon>Pseudomonadati</taxon>
        <taxon>Bacteroidota</taxon>
        <taxon>Flavobacteriia</taxon>
        <taxon>Flavobacteriales</taxon>
        <taxon>Candidatus Karelsulcia</taxon>
    </lineage>
</organism>
<dbReference type="Gene3D" id="3.90.740.10">
    <property type="entry name" value="Valyl/Leucyl/Isoleucyl-tRNA synthetase, editing domain"/>
    <property type="match status" value="1"/>
</dbReference>
<dbReference type="GO" id="GO:0006438">
    <property type="term" value="P:valyl-tRNA aminoacylation"/>
    <property type="evidence" value="ECO:0007669"/>
    <property type="project" value="InterPro"/>
</dbReference>
<dbReference type="SUPFAM" id="SSF50677">
    <property type="entry name" value="ValRS/IleRS/LeuRS editing domain"/>
    <property type="match status" value="1"/>
</dbReference>
<proteinExistence type="inferred from homology"/>